<keyword evidence="3" id="KW-1185">Reference proteome</keyword>
<comment type="caution">
    <text evidence="2">The sequence shown here is derived from an EMBL/GenBank/DDBJ whole genome shotgun (WGS) entry which is preliminary data.</text>
</comment>
<sequence length="61" mass="6410">MNDQHSDTSPTDGSTDAPESEFQRTEDLPDGSSTGNATEDPQQDSDVDSGGEPASPENDQL</sequence>
<feature type="compositionally biased region" description="Polar residues" evidence="1">
    <location>
        <begin position="31"/>
        <end position="40"/>
    </location>
</feature>
<dbReference type="RefSeq" id="WP_289474082.1">
    <property type="nucleotide sequence ID" value="NZ_JAUCMN010000007.1"/>
</dbReference>
<organism evidence="2 3">
    <name type="scientific">Curtobacterium caseinilyticum</name>
    <dbReference type="NCBI Taxonomy" id="3055137"/>
    <lineage>
        <taxon>Bacteria</taxon>
        <taxon>Bacillati</taxon>
        <taxon>Actinomycetota</taxon>
        <taxon>Actinomycetes</taxon>
        <taxon>Micrococcales</taxon>
        <taxon>Microbacteriaceae</taxon>
        <taxon>Curtobacterium</taxon>
    </lineage>
</organism>
<name>A0ABT7TRZ2_9MICO</name>
<gene>
    <name evidence="2" type="ORF">QUG93_11805</name>
</gene>
<reference evidence="2 3" key="1">
    <citation type="submission" date="2023-06" db="EMBL/GenBank/DDBJ databases">
        <authorList>
            <person name="Feng G."/>
            <person name="Li J."/>
            <person name="Zhu H."/>
        </authorList>
    </citation>
    <scope>NUCLEOTIDE SEQUENCE [LARGE SCALE GENOMIC DNA]</scope>
    <source>
        <strain evidence="2 3">RHCKG28</strain>
    </source>
</reference>
<dbReference type="EMBL" id="JAUCMN010000007">
    <property type="protein sequence ID" value="MDM7892372.1"/>
    <property type="molecule type" value="Genomic_DNA"/>
</dbReference>
<accession>A0ABT7TRZ2</accession>
<dbReference type="Proteomes" id="UP001236404">
    <property type="component" value="Unassembled WGS sequence"/>
</dbReference>
<evidence type="ECO:0000256" key="1">
    <source>
        <dbReference type="SAM" id="MobiDB-lite"/>
    </source>
</evidence>
<evidence type="ECO:0000313" key="2">
    <source>
        <dbReference type="EMBL" id="MDM7892372.1"/>
    </source>
</evidence>
<feature type="region of interest" description="Disordered" evidence="1">
    <location>
        <begin position="1"/>
        <end position="61"/>
    </location>
</feature>
<proteinExistence type="predicted"/>
<evidence type="ECO:0000313" key="3">
    <source>
        <dbReference type="Proteomes" id="UP001236404"/>
    </source>
</evidence>
<protein>
    <submittedName>
        <fullName evidence="2">Uncharacterized protein</fullName>
    </submittedName>
</protein>